<accession>A0A419V928</accession>
<dbReference type="Pfam" id="PF00664">
    <property type="entry name" value="ABC_membrane"/>
    <property type="match status" value="1"/>
</dbReference>
<dbReference type="PANTHER" id="PTHR43394">
    <property type="entry name" value="ATP-DEPENDENT PERMEASE MDL1, MITOCHONDRIAL"/>
    <property type="match status" value="1"/>
</dbReference>
<dbReference type="InterPro" id="IPR027417">
    <property type="entry name" value="P-loop_NTPase"/>
</dbReference>
<reference evidence="12 13" key="1">
    <citation type="submission" date="2018-09" db="EMBL/GenBank/DDBJ databases">
        <title>Genomic Encyclopedia of Archaeal and Bacterial Type Strains, Phase II (KMG-II): from individual species to whole genera.</title>
        <authorList>
            <person name="Goeker M."/>
        </authorList>
    </citation>
    <scope>NUCLEOTIDE SEQUENCE [LARGE SCALE GENOMIC DNA]</scope>
    <source>
        <strain evidence="12 13">DSM 17008</strain>
    </source>
</reference>
<dbReference type="FunFam" id="1.20.1560.10:FF:000011">
    <property type="entry name" value="Multidrug ABC transporter ATP-binding protein"/>
    <property type="match status" value="1"/>
</dbReference>
<evidence type="ECO:0000313" key="12">
    <source>
        <dbReference type="EMBL" id="RKD76478.1"/>
    </source>
</evidence>
<organism evidence="12 13">
    <name type="scientific">Sinobaca qinghaiensis</name>
    <dbReference type="NCBI Taxonomy" id="342944"/>
    <lineage>
        <taxon>Bacteria</taxon>
        <taxon>Bacillati</taxon>
        <taxon>Bacillota</taxon>
        <taxon>Bacilli</taxon>
        <taxon>Bacillales</taxon>
        <taxon>Sporolactobacillaceae</taxon>
        <taxon>Sinobaca</taxon>
    </lineage>
</organism>
<proteinExistence type="predicted"/>
<protein>
    <submittedName>
        <fullName evidence="12">ATP-binding cassette subfamily B protein</fullName>
    </submittedName>
</protein>
<evidence type="ECO:0000256" key="9">
    <source>
        <dbReference type="SAM" id="Phobius"/>
    </source>
</evidence>
<feature type="transmembrane region" description="Helical" evidence="9">
    <location>
        <begin position="168"/>
        <end position="189"/>
    </location>
</feature>
<dbReference type="Gene3D" id="1.20.1560.10">
    <property type="entry name" value="ABC transporter type 1, transmembrane domain"/>
    <property type="match status" value="1"/>
</dbReference>
<dbReference type="PROSITE" id="PS50893">
    <property type="entry name" value="ABC_TRANSPORTER_2"/>
    <property type="match status" value="1"/>
</dbReference>
<evidence type="ECO:0000256" key="6">
    <source>
        <dbReference type="ARBA" id="ARBA00022840"/>
    </source>
</evidence>
<evidence type="ECO:0000259" key="10">
    <source>
        <dbReference type="PROSITE" id="PS50893"/>
    </source>
</evidence>
<dbReference type="InterPro" id="IPR017871">
    <property type="entry name" value="ABC_transporter-like_CS"/>
</dbReference>
<dbReference type="PROSITE" id="PS50929">
    <property type="entry name" value="ABC_TM1F"/>
    <property type="match status" value="1"/>
</dbReference>
<dbReference type="Pfam" id="PF00005">
    <property type="entry name" value="ABC_tran"/>
    <property type="match status" value="1"/>
</dbReference>
<feature type="transmembrane region" description="Helical" evidence="9">
    <location>
        <begin position="90"/>
        <end position="110"/>
    </location>
</feature>
<evidence type="ECO:0000256" key="2">
    <source>
        <dbReference type="ARBA" id="ARBA00022448"/>
    </source>
</evidence>
<feature type="domain" description="ABC transmembrane type-1" evidence="11">
    <location>
        <begin position="54"/>
        <end position="336"/>
    </location>
</feature>
<dbReference type="InterPro" id="IPR039421">
    <property type="entry name" value="Type_1_exporter"/>
</dbReference>
<keyword evidence="13" id="KW-1185">Reference proteome</keyword>
<keyword evidence="7 9" id="KW-1133">Transmembrane helix</keyword>
<feature type="transmembrane region" description="Helical" evidence="9">
    <location>
        <begin position="53"/>
        <end position="78"/>
    </location>
</feature>
<feature type="transmembrane region" description="Helical" evidence="9">
    <location>
        <begin position="289"/>
        <end position="314"/>
    </location>
</feature>
<evidence type="ECO:0000256" key="1">
    <source>
        <dbReference type="ARBA" id="ARBA00004651"/>
    </source>
</evidence>
<comment type="subcellular location">
    <subcellularLocation>
        <location evidence="1">Cell membrane</location>
        <topology evidence="1">Multi-pass membrane protein</topology>
    </subcellularLocation>
</comment>
<dbReference type="SUPFAM" id="SSF90123">
    <property type="entry name" value="ABC transporter transmembrane region"/>
    <property type="match status" value="1"/>
</dbReference>
<dbReference type="CDD" id="cd18547">
    <property type="entry name" value="ABC_6TM_Tm288_like"/>
    <property type="match status" value="1"/>
</dbReference>
<dbReference type="InterPro" id="IPR003439">
    <property type="entry name" value="ABC_transporter-like_ATP-bd"/>
</dbReference>
<dbReference type="InterPro" id="IPR036640">
    <property type="entry name" value="ABC1_TM_sf"/>
</dbReference>
<evidence type="ECO:0000313" key="13">
    <source>
        <dbReference type="Proteomes" id="UP000285120"/>
    </source>
</evidence>
<dbReference type="OrthoDB" id="1240423at2"/>
<dbReference type="CDD" id="cd03254">
    <property type="entry name" value="ABCC_Glucan_exporter_like"/>
    <property type="match status" value="1"/>
</dbReference>
<dbReference type="GO" id="GO:0015421">
    <property type="term" value="F:ABC-type oligopeptide transporter activity"/>
    <property type="evidence" value="ECO:0007669"/>
    <property type="project" value="TreeGrafter"/>
</dbReference>
<keyword evidence="8 9" id="KW-0472">Membrane</keyword>
<dbReference type="SMART" id="SM00382">
    <property type="entry name" value="AAA"/>
    <property type="match status" value="1"/>
</dbReference>
<dbReference type="EMBL" id="RAPK01000006">
    <property type="protein sequence ID" value="RKD76478.1"/>
    <property type="molecule type" value="Genomic_DNA"/>
</dbReference>
<dbReference type="PROSITE" id="PS00211">
    <property type="entry name" value="ABC_TRANSPORTER_1"/>
    <property type="match status" value="1"/>
</dbReference>
<evidence type="ECO:0000256" key="3">
    <source>
        <dbReference type="ARBA" id="ARBA00022475"/>
    </source>
</evidence>
<dbReference type="InterPro" id="IPR011527">
    <property type="entry name" value="ABC1_TM_dom"/>
</dbReference>
<dbReference type="PANTHER" id="PTHR43394:SF1">
    <property type="entry name" value="ATP-BINDING CASSETTE SUB-FAMILY B MEMBER 10, MITOCHONDRIAL"/>
    <property type="match status" value="1"/>
</dbReference>
<keyword evidence="2" id="KW-0813">Transport</keyword>
<dbReference type="GO" id="GO:0005524">
    <property type="term" value="F:ATP binding"/>
    <property type="evidence" value="ECO:0007669"/>
    <property type="project" value="UniProtKB-KW"/>
</dbReference>
<evidence type="ECO:0000256" key="4">
    <source>
        <dbReference type="ARBA" id="ARBA00022692"/>
    </source>
</evidence>
<evidence type="ECO:0000259" key="11">
    <source>
        <dbReference type="PROSITE" id="PS50929"/>
    </source>
</evidence>
<dbReference type="Gene3D" id="3.40.50.300">
    <property type="entry name" value="P-loop containing nucleotide triphosphate hydrolases"/>
    <property type="match status" value="1"/>
</dbReference>
<comment type="caution">
    <text evidence="12">The sequence shown here is derived from an EMBL/GenBank/DDBJ whole genome shotgun (WGS) entry which is preliminary data.</text>
</comment>
<keyword evidence="4 9" id="KW-0812">Transmembrane</keyword>
<dbReference type="GO" id="GO:0005886">
    <property type="term" value="C:plasma membrane"/>
    <property type="evidence" value="ECO:0007669"/>
    <property type="project" value="UniProtKB-SubCell"/>
</dbReference>
<name>A0A419V928_9BACL</name>
<feature type="domain" description="ABC transporter" evidence="10">
    <location>
        <begin position="369"/>
        <end position="604"/>
    </location>
</feature>
<dbReference type="Proteomes" id="UP000285120">
    <property type="component" value="Unassembled WGS sequence"/>
</dbReference>
<dbReference type="GO" id="GO:0016887">
    <property type="term" value="F:ATP hydrolysis activity"/>
    <property type="evidence" value="ECO:0007669"/>
    <property type="project" value="InterPro"/>
</dbReference>
<dbReference type="AlphaFoldDB" id="A0A419V928"/>
<dbReference type="RefSeq" id="WP_120191876.1">
    <property type="nucleotide sequence ID" value="NZ_RAPK01000006.1"/>
</dbReference>
<gene>
    <name evidence="12" type="ORF">ATL39_0697</name>
</gene>
<sequence length="611" mass="68895">MFKQIKDPFSYSREKLGAMYEEYAPRADRPKVQNWRQTLKRLWSYLTYKKWKLVVIIIMIALSSALALLGPLLVGMGIDRFIVSQESSVIGVFLLLLAGVYILHSVTVLIQQFMMISVAQLAVFHMRQDLFHHLHDLPIPFFDKRQHGDLMSRVTNDMDNISTTLNSSIIQVFTSLLTLIGTLAVMLWLSPLLTVITLTIVPLMAVGLKWITKRTRILFKAQQRRLGDLNGYIQETMSGQRMIKSFSQEPRVLEEFHHKSMELKQAGFWAQTISGFIPKLMNTLNNVSFALIAGAGGFLAVQGVITIGVIVVFVEYARQFTRPLSDLANQFNTILSALAGAERVFDIMDEKKEEEPEGISPWKTIRGEVDFSHVSFAYDKENGQTIKDISLRARPGETVAFVGPTGAGKTTLIQLLSRFYEPGEGQITLDGVDINKASRIHLRQQMGFVLQEAFLFQGSLRENIRYGRLDATDEEVEKAAREANAHSFIMRLPDQYDTVLQQDGDGISQGQKQLISIARALLADPKILVLDEATSNVDTITEVKIQEALERLLKGRTSFVIAHRLNTIQQADQIVVLQDGSIAEKGSHEELMKQKGFYQQLQASQMEHYVS</sequence>
<evidence type="ECO:0000256" key="5">
    <source>
        <dbReference type="ARBA" id="ARBA00022741"/>
    </source>
</evidence>
<dbReference type="InterPro" id="IPR003593">
    <property type="entry name" value="AAA+_ATPase"/>
</dbReference>
<evidence type="ECO:0000256" key="7">
    <source>
        <dbReference type="ARBA" id="ARBA00022989"/>
    </source>
</evidence>
<keyword evidence="5" id="KW-0547">Nucleotide-binding</keyword>
<evidence type="ECO:0000256" key="8">
    <source>
        <dbReference type="ARBA" id="ARBA00023136"/>
    </source>
</evidence>
<dbReference type="FunFam" id="3.40.50.300:FF:000287">
    <property type="entry name" value="Multidrug ABC transporter ATP-binding protein"/>
    <property type="match status" value="1"/>
</dbReference>
<keyword evidence="3" id="KW-1003">Cell membrane</keyword>
<feature type="transmembrane region" description="Helical" evidence="9">
    <location>
        <begin position="195"/>
        <end position="212"/>
    </location>
</feature>
<keyword evidence="6 12" id="KW-0067">ATP-binding</keyword>
<dbReference type="SUPFAM" id="SSF52540">
    <property type="entry name" value="P-loop containing nucleoside triphosphate hydrolases"/>
    <property type="match status" value="1"/>
</dbReference>